<dbReference type="AlphaFoldDB" id="A0AAV7SM00"/>
<evidence type="ECO:0000313" key="2">
    <source>
        <dbReference type="Proteomes" id="UP001066276"/>
    </source>
</evidence>
<keyword evidence="2" id="KW-1185">Reference proteome</keyword>
<evidence type="ECO:0000313" key="1">
    <source>
        <dbReference type="EMBL" id="KAJ1165051.1"/>
    </source>
</evidence>
<name>A0AAV7SM00_PLEWA</name>
<dbReference type="Proteomes" id="UP001066276">
    <property type="component" value="Chromosome 4_2"/>
</dbReference>
<reference evidence="1" key="1">
    <citation type="journal article" date="2022" name="bioRxiv">
        <title>Sequencing and chromosome-scale assembly of the giantPleurodeles waltlgenome.</title>
        <authorList>
            <person name="Brown T."/>
            <person name="Elewa A."/>
            <person name="Iarovenko S."/>
            <person name="Subramanian E."/>
            <person name="Araus A.J."/>
            <person name="Petzold A."/>
            <person name="Susuki M."/>
            <person name="Suzuki K.-i.T."/>
            <person name="Hayashi T."/>
            <person name="Toyoda A."/>
            <person name="Oliveira C."/>
            <person name="Osipova E."/>
            <person name="Leigh N.D."/>
            <person name="Simon A."/>
            <person name="Yun M.H."/>
        </authorList>
    </citation>
    <scope>NUCLEOTIDE SEQUENCE</scope>
    <source>
        <strain evidence="1">20211129_DDA</strain>
        <tissue evidence="1">Liver</tissue>
    </source>
</reference>
<dbReference type="EMBL" id="JANPWB010000008">
    <property type="protein sequence ID" value="KAJ1165051.1"/>
    <property type="molecule type" value="Genomic_DNA"/>
</dbReference>
<accession>A0AAV7SM00</accession>
<protein>
    <submittedName>
        <fullName evidence="1">Uncharacterized protein</fullName>
    </submittedName>
</protein>
<proteinExistence type="predicted"/>
<organism evidence="1 2">
    <name type="scientific">Pleurodeles waltl</name>
    <name type="common">Iberian ribbed newt</name>
    <dbReference type="NCBI Taxonomy" id="8319"/>
    <lineage>
        <taxon>Eukaryota</taxon>
        <taxon>Metazoa</taxon>
        <taxon>Chordata</taxon>
        <taxon>Craniata</taxon>
        <taxon>Vertebrata</taxon>
        <taxon>Euteleostomi</taxon>
        <taxon>Amphibia</taxon>
        <taxon>Batrachia</taxon>
        <taxon>Caudata</taxon>
        <taxon>Salamandroidea</taxon>
        <taxon>Salamandridae</taxon>
        <taxon>Pleurodelinae</taxon>
        <taxon>Pleurodeles</taxon>
    </lineage>
</organism>
<gene>
    <name evidence="1" type="ORF">NDU88_005481</name>
</gene>
<sequence length="123" mass="12708">MIKPGSSQAAPAAATLGELSGAGLVGGGREHNTCSSAAVRNYAQLLAELIILKLQPRRGRFKQCLCLTSRAETSYKAAAVSAELPPLRGLIEEVSEAGGLSAALMRRTSGCPGLRSTTAAFCF</sequence>
<comment type="caution">
    <text evidence="1">The sequence shown here is derived from an EMBL/GenBank/DDBJ whole genome shotgun (WGS) entry which is preliminary data.</text>
</comment>